<sequence length="249" mass="26882">ASAINNSGQIVGNTWAYSGDPHQPQGAARAALFDITGQGNNLDLGTLDDLDSYAMSINNKGQIVGECGDPIEANSYATLFDETGGGNNINLNDLIDPNLGWSLNYAPCINDNGWIVGAGYNAAGHLHAYLLIPIPTAIEAEIDIDPDTLNLQSKGKWITCYIWLGEEHDVADVNSSSIFLEDEIEAEQVWVDEEGQVVMAKFSRPEVREMLIEPESLGQVELTISGELTDGTLFEGTDVIRVIDKGGRK</sequence>
<evidence type="ECO:0000313" key="1">
    <source>
        <dbReference type="EMBL" id="GAG26810.1"/>
    </source>
</evidence>
<organism evidence="1">
    <name type="scientific">marine sediment metagenome</name>
    <dbReference type="NCBI Taxonomy" id="412755"/>
    <lineage>
        <taxon>unclassified sequences</taxon>
        <taxon>metagenomes</taxon>
        <taxon>ecological metagenomes</taxon>
    </lineage>
</organism>
<accession>X0W877</accession>
<reference evidence="1" key="1">
    <citation type="journal article" date="2014" name="Front. Microbiol.">
        <title>High frequency of phylogenetically diverse reductive dehalogenase-homologous genes in deep subseafloor sedimentary metagenomes.</title>
        <authorList>
            <person name="Kawai M."/>
            <person name="Futagami T."/>
            <person name="Toyoda A."/>
            <person name="Takaki Y."/>
            <person name="Nishi S."/>
            <person name="Hori S."/>
            <person name="Arai W."/>
            <person name="Tsubouchi T."/>
            <person name="Morono Y."/>
            <person name="Uchiyama I."/>
            <person name="Ito T."/>
            <person name="Fujiyama A."/>
            <person name="Inagaki F."/>
            <person name="Takami H."/>
        </authorList>
    </citation>
    <scope>NUCLEOTIDE SEQUENCE</scope>
    <source>
        <strain evidence="1">Expedition CK06-06</strain>
    </source>
</reference>
<proteinExistence type="predicted"/>
<feature type="non-terminal residue" evidence="1">
    <location>
        <position position="1"/>
    </location>
</feature>
<gene>
    <name evidence="1" type="ORF">S01H1_48145</name>
</gene>
<dbReference type="EMBL" id="BARS01030910">
    <property type="protein sequence ID" value="GAG26810.1"/>
    <property type="molecule type" value="Genomic_DNA"/>
</dbReference>
<protein>
    <submittedName>
        <fullName evidence="1">Uncharacterized protein</fullName>
    </submittedName>
</protein>
<comment type="caution">
    <text evidence="1">The sequence shown here is derived from an EMBL/GenBank/DDBJ whole genome shotgun (WGS) entry which is preliminary data.</text>
</comment>
<dbReference type="AlphaFoldDB" id="X0W877"/>
<name>X0W877_9ZZZZ</name>